<feature type="compositionally biased region" description="Polar residues" evidence="1">
    <location>
        <begin position="115"/>
        <end position="134"/>
    </location>
</feature>
<dbReference type="Pfam" id="PF03334">
    <property type="entry name" value="PhaG_MnhG_YufB"/>
    <property type="match status" value="1"/>
</dbReference>
<dbReference type="NCBIfam" id="TIGR01300">
    <property type="entry name" value="CPA3_mnhG_phaG"/>
    <property type="match status" value="1"/>
</dbReference>
<feature type="region of interest" description="Disordered" evidence="1">
    <location>
        <begin position="111"/>
        <end position="134"/>
    </location>
</feature>
<sequence>MSAILDGFSWALLILGGFICVSGAIGMHRFPDFFSRMHAASVTDTLGGTLVLMGLMLQTDGQYLVLVKLILVLLFILITSPTGSHALAKAALHGGLRPKLGSKQDEKDADVLNNFGHQPTSDTDSRSFNTDNKE</sequence>
<dbReference type="EMBL" id="BAABFV010000001">
    <property type="protein sequence ID" value="GAA4357190.1"/>
    <property type="molecule type" value="Genomic_DNA"/>
</dbReference>
<keyword evidence="2" id="KW-1133">Transmembrane helix</keyword>
<organism evidence="3 4">
    <name type="scientific">Kangiella marina</name>
    <dbReference type="NCBI Taxonomy" id="1079178"/>
    <lineage>
        <taxon>Bacteria</taxon>
        <taxon>Pseudomonadati</taxon>
        <taxon>Pseudomonadota</taxon>
        <taxon>Gammaproteobacteria</taxon>
        <taxon>Kangiellales</taxon>
        <taxon>Kangiellaceae</taxon>
        <taxon>Kangiella</taxon>
    </lineage>
</organism>
<feature type="transmembrane region" description="Helical" evidence="2">
    <location>
        <begin position="39"/>
        <end position="57"/>
    </location>
</feature>
<feature type="transmembrane region" description="Helical" evidence="2">
    <location>
        <begin position="7"/>
        <end position="27"/>
    </location>
</feature>
<protein>
    <recommendedName>
        <fullName evidence="5">Sodium:proton antiporter</fullName>
    </recommendedName>
</protein>
<dbReference type="InterPro" id="IPR005133">
    <property type="entry name" value="PhaG_MnhG_YufB"/>
</dbReference>
<evidence type="ECO:0000313" key="3">
    <source>
        <dbReference type="EMBL" id="GAA4357190.1"/>
    </source>
</evidence>
<accession>A0ABP8IET1</accession>
<reference evidence="4" key="1">
    <citation type="journal article" date="2019" name="Int. J. Syst. Evol. Microbiol.">
        <title>The Global Catalogue of Microorganisms (GCM) 10K type strain sequencing project: providing services to taxonomists for standard genome sequencing and annotation.</title>
        <authorList>
            <consortium name="The Broad Institute Genomics Platform"/>
            <consortium name="The Broad Institute Genome Sequencing Center for Infectious Disease"/>
            <person name="Wu L."/>
            <person name="Ma J."/>
        </authorList>
    </citation>
    <scope>NUCLEOTIDE SEQUENCE [LARGE SCALE GENOMIC DNA]</scope>
    <source>
        <strain evidence="4">JCM 17728</strain>
    </source>
</reference>
<keyword evidence="4" id="KW-1185">Reference proteome</keyword>
<gene>
    <name evidence="3" type="ORF">GCM10023151_05900</name>
</gene>
<dbReference type="PANTHER" id="PTHR34703:SF1">
    <property type="entry name" value="ANTIPORTER SUBUNIT MNHG2-RELATED"/>
    <property type="match status" value="1"/>
</dbReference>
<evidence type="ECO:0000313" key="4">
    <source>
        <dbReference type="Proteomes" id="UP001501011"/>
    </source>
</evidence>
<comment type="caution">
    <text evidence="3">The sequence shown here is derived from an EMBL/GenBank/DDBJ whole genome shotgun (WGS) entry which is preliminary data.</text>
</comment>
<dbReference type="RefSeq" id="WP_345291707.1">
    <property type="nucleotide sequence ID" value="NZ_BAABFV010000001.1"/>
</dbReference>
<name>A0ABP8IET1_9GAMM</name>
<evidence type="ECO:0000256" key="1">
    <source>
        <dbReference type="SAM" id="MobiDB-lite"/>
    </source>
</evidence>
<evidence type="ECO:0000256" key="2">
    <source>
        <dbReference type="SAM" id="Phobius"/>
    </source>
</evidence>
<dbReference type="PANTHER" id="PTHR34703">
    <property type="entry name" value="ANTIPORTER SUBUNIT MNHG2-RELATED"/>
    <property type="match status" value="1"/>
</dbReference>
<dbReference type="Proteomes" id="UP001501011">
    <property type="component" value="Unassembled WGS sequence"/>
</dbReference>
<keyword evidence="2" id="KW-0812">Transmembrane</keyword>
<feature type="transmembrane region" description="Helical" evidence="2">
    <location>
        <begin position="63"/>
        <end position="80"/>
    </location>
</feature>
<keyword evidence="2" id="KW-0472">Membrane</keyword>
<evidence type="ECO:0008006" key="5">
    <source>
        <dbReference type="Google" id="ProtNLM"/>
    </source>
</evidence>
<proteinExistence type="predicted"/>